<dbReference type="EMBL" id="JBBKTW010000004">
    <property type="protein sequence ID" value="MEN2988871.1"/>
    <property type="molecule type" value="Genomic_DNA"/>
</dbReference>
<sequence length="212" mass="24010">MWPFPSMDGGDRPRIVTPRVIMRPARLADYQAWADVRGTSRDFLERWEPSWGNDPLSRSSYRRRVGHYRMIARRGVGLAFHIFARDRDVAPAQNGLIGGLTLNNIRYGVVQSCNVGYWLAEPHARQGYMTEALGGAADFVFTTLGLHRLEAACLPENHRSIGLLEKLGFEAEGHAREYLLINGRWTDHRLFGLIATDWRRNRPVPVATIDAG</sequence>
<gene>
    <name evidence="5" type="ORF">WG926_11205</name>
</gene>
<dbReference type="EC" id="2.-.-.-" evidence="5"/>
<organism evidence="5 6">
    <name type="scientific">Tistrella arctica</name>
    <dbReference type="NCBI Taxonomy" id="3133430"/>
    <lineage>
        <taxon>Bacteria</taxon>
        <taxon>Pseudomonadati</taxon>
        <taxon>Pseudomonadota</taxon>
        <taxon>Alphaproteobacteria</taxon>
        <taxon>Geminicoccales</taxon>
        <taxon>Geminicoccaceae</taxon>
        <taxon>Tistrella</taxon>
    </lineage>
</organism>
<dbReference type="InterPro" id="IPR000182">
    <property type="entry name" value="GNAT_dom"/>
</dbReference>
<dbReference type="RefSeq" id="WP_345937349.1">
    <property type="nucleotide sequence ID" value="NZ_JBBKTW010000004.1"/>
</dbReference>
<evidence type="ECO:0000256" key="3">
    <source>
        <dbReference type="ARBA" id="ARBA00038502"/>
    </source>
</evidence>
<evidence type="ECO:0000256" key="1">
    <source>
        <dbReference type="ARBA" id="ARBA00022679"/>
    </source>
</evidence>
<dbReference type="SUPFAM" id="SSF55729">
    <property type="entry name" value="Acyl-CoA N-acyltransferases (Nat)"/>
    <property type="match status" value="1"/>
</dbReference>
<protein>
    <submittedName>
        <fullName evidence="5">GNAT family protein</fullName>
        <ecNumber evidence="5">2.-.-.-</ecNumber>
    </submittedName>
</protein>
<name>A0ABU9YJA8_9PROT</name>
<keyword evidence="6" id="KW-1185">Reference proteome</keyword>
<dbReference type="Gene3D" id="3.40.630.30">
    <property type="match status" value="1"/>
</dbReference>
<comment type="similarity">
    <text evidence="3">Belongs to the acetyltransferase family. RimJ subfamily.</text>
</comment>
<reference evidence="5 6" key="1">
    <citation type="submission" date="2024-03" db="EMBL/GenBank/DDBJ databases">
        <title>High-quality draft genome sequencing of Tistrella sp. BH-R2-4.</title>
        <authorList>
            <person name="Dong C."/>
        </authorList>
    </citation>
    <scope>NUCLEOTIDE SEQUENCE [LARGE SCALE GENOMIC DNA]</scope>
    <source>
        <strain evidence="5 6">BH-R2-4</strain>
    </source>
</reference>
<dbReference type="InterPro" id="IPR016181">
    <property type="entry name" value="Acyl_CoA_acyltransferase"/>
</dbReference>
<dbReference type="Pfam" id="PF13302">
    <property type="entry name" value="Acetyltransf_3"/>
    <property type="match status" value="1"/>
</dbReference>
<evidence type="ECO:0000256" key="2">
    <source>
        <dbReference type="ARBA" id="ARBA00023315"/>
    </source>
</evidence>
<dbReference type="GO" id="GO:0016740">
    <property type="term" value="F:transferase activity"/>
    <property type="evidence" value="ECO:0007669"/>
    <property type="project" value="UniProtKB-KW"/>
</dbReference>
<dbReference type="PANTHER" id="PTHR43792">
    <property type="entry name" value="GNAT FAMILY, PUTATIVE (AFU_ORTHOLOGUE AFUA_3G00765)-RELATED-RELATED"/>
    <property type="match status" value="1"/>
</dbReference>
<comment type="caution">
    <text evidence="5">The sequence shown here is derived from an EMBL/GenBank/DDBJ whole genome shotgun (WGS) entry which is preliminary data.</text>
</comment>
<proteinExistence type="inferred from homology"/>
<evidence type="ECO:0000313" key="6">
    <source>
        <dbReference type="Proteomes" id="UP001413721"/>
    </source>
</evidence>
<dbReference type="Proteomes" id="UP001413721">
    <property type="component" value="Unassembled WGS sequence"/>
</dbReference>
<evidence type="ECO:0000313" key="5">
    <source>
        <dbReference type="EMBL" id="MEN2988871.1"/>
    </source>
</evidence>
<keyword evidence="1 5" id="KW-0808">Transferase</keyword>
<dbReference type="PROSITE" id="PS51186">
    <property type="entry name" value="GNAT"/>
    <property type="match status" value="1"/>
</dbReference>
<evidence type="ECO:0000259" key="4">
    <source>
        <dbReference type="PROSITE" id="PS51186"/>
    </source>
</evidence>
<dbReference type="PANTHER" id="PTHR43792:SF8">
    <property type="entry name" value="[RIBOSOMAL PROTEIN US5]-ALANINE N-ACETYLTRANSFERASE"/>
    <property type="match status" value="1"/>
</dbReference>
<dbReference type="InterPro" id="IPR051531">
    <property type="entry name" value="N-acetyltransferase"/>
</dbReference>
<keyword evidence="2" id="KW-0012">Acyltransferase</keyword>
<accession>A0ABU9YJA8</accession>
<feature type="domain" description="N-acetyltransferase" evidence="4">
    <location>
        <begin position="20"/>
        <end position="203"/>
    </location>
</feature>